<keyword evidence="3" id="KW-1185">Reference proteome</keyword>
<dbReference type="PANTHER" id="PTHR33627:SF1">
    <property type="entry name" value="TRANSPOSASE"/>
    <property type="match status" value="1"/>
</dbReference>
<dbReference type="NCBIfam" id="NF033540">
    <property type="entry name" value="transpos_IS701"/>
    <property type="match status" value="1"/>
</dbReference>
<evidence type="ECO:0000259" key="1">
    <source>
        <dbReference type="Pfam" id="PF13546"/>
    </source>
</evidence>
<evidence type="ECO:0000313" key="2">
    <source>
        <dbReference type="EMBL" id="GAA2016586.1"/>
    </source>
</evidence>
<dbReference type="Pfam" id="PF13546">
    <property type="entry name" value="DDE_5"/>
    <property type="match status" value="1"/>
</dbReference>
<name>A0ABP5F714_9ACTN</name>
<proteinExistence type="predicted"/>
<dbReference type="SUPFAM" id="SSF53098">
    <property type="entry name" value="Ribonuclease H-like"/>
    <property type="match status" value="1"/>
</dbReference>
<reference evidence="3" key="1">
    <citation type="journal article" date="2019" name="Int. J. Syst. Evol. Microbiol.">
        <title>The Global Catalogue of Microorganisms (GCM) 10K type strain sequencing project: providing services to taxonomists for standard genome sequencing and annotation.</title>
        <authorList>
            <consortium name="The Broad Institute Genomics Platform"/>
            <consortium name="The Broad Institute Genome Sequencing Center for Infectious Disease"/>
            <person name="Wu L."/>
            <person name="Ma J."/>
        </authorList>
    </citation>
    <scope>NUCLEOTIDE SEQUENCE [LARGE SCALE GENOMIC DNA]</scope>
    <source>
        <strain evidence="3">JCM 15313</strain>
    </source>
</reference>
<comment type="caution">
    <text evidence="2">The sequence shown here is derived from an EMBL/GenBank/DDBJ whole genome shotgun (WGS) entry which is preliminary data.</text>
</comment>
<gene>
    <name evidence="2" type="ORF">GCM10009799_50930</name>
</gene>
<evidence type="ECO:0000313" key="3">
    <source>
        <dbReference type="Proteomes" id="UP001501585"/>
    </source>
</evidence>
<organism evidence="2 3">
    <name type="scientific">Nocardiopsis rhodophaea</name>
    <dbReference type="NCBI Taxonomy" id="280238"/>
    <lineage>
        <taxon>Bacteria</taxon>
        <taxon>Bacillati</taxon>
        <taxon>Actinomycetota</taxon>
        <taxon>Actinomycetes</taxon>
        <taxon>Streptosporangiales</taxon>
        <taxon>Nocardiopsidaceae</taxon>
        <taxon>Nocardiopsis</taxon>
    </lineage>
</organism>
<dbReference type="EMBL" id="BAAAPC010000034">
    <property type="protein sequence ID" value="GAA2016586.1"/>
    <property type="molecule type" value="Genomic_DNA"/>
</dbReference>
<protein>
    <submittedName>
        <fullName evidence="2">IS701 family transposase</fullName>
    </submittedName>
</protein>
<feature type="domain" description="Transposase IS701-like DDE" evidence="1">
    <location>
        <begin position="36"/>
        <end position="254"/>
    </location>
</feature>
<dbReference type="InterPro" id="IPR039365">
    <property type="entry name" value="IS701-like"/>
</dbReference>
<dbReference type="InterPro" id="IPR012337">
    <property type="entry name" value="RNaseH-like_sf"/>
</dbReference>
<accession>A0ABP5F714</accession>
<dbReference type="Proteomes" id="UP001501585">
    <property type="component" value="Unassembled WGS sequence"/>
</dbReference>
<sequence>MQAPLLDIPPTVTDQERAHEWADELENLLAEAGRIFPRADLRRRAAACVRGLLAALSRKNGWQLAEHAGDATPHGQQHLLSRARWDADELRDFVRRYAVQGLDDDPACGLGPDGAGVLVLDETGFAKKGRTSAGVARQFTGCLGGVFGCQVGVLAAWATTRGHALIDRELYLPKEWTDDPRRCQAAHVPEGTGFATKPRLAERMIERILPDLPEGRVWIAADEVYGRDGRFRAFLEAHRLPYAVTVQANQTVLPRPGWRHIARLVERTAAEQDWAELPAGPSQLDSRAWQWWVRRVPDPDTEVGGGAWARWIIARRRPDNPAERDYFLAWGPEETPVEELVGVPGARWRVEEAIRLATSACGLADYEVRSYGGWYRHVSLVMLAAAFLTVQDARAVSGTTGPAAPPGQRGGGA</sequence>
<dbReference type="InterPro" id="IPR038721">
    <property type="entry name" value="IS701-like_DDE_dom"/>
</dbReference>
<dbReference type="PANTHER" id="PTHR33627">
    <property type="entry name" value="TRANSPOSASE"/>
    <property type="match status" value="1"/>
</dbReference>